<dbReference type="FunFam" id="1.10.287.610:FF:000002">
    <property type="entry name" value="DNA ligase"/>
    <property type="match status" value="1"/>
</dbReference>
<dbReference type="InterPro" id="IPR033136">
    <property type="entry name" value="DNA_ligase_CS"/>
</dbReference>
<dbReference type="InterPro" id="IPR036420">
    <property type="entry name" value="BRCT_dom_sf"/>
</dbReference>
<dbReference type="SUPFAM" id="SSF50249">
    <property type="entry name" value="Nucleic acid-binding proteins"/>
    <property type="match status" value="1"/>
</dbReference>
<dbReference type="InterPro" id="IPR001357">
    <property type="entry name" value="BRCT_dom"/>
</dbReference>
<dbReference type="Proteomes" id="UP000477311">
    <property type="component" value="Unassembled WGS sequence"/>
</dbReference>
<evidence type="ECO:0000256" key="6">
    <source>
        <dbReference type="ARBA" id="ARBA00022723"/>
    </source>
</evidence>
<evidence type="ECO:0000256" key="12">
    <source>
        <dbReference type="ARBA" id="ARBA00034005"/>
    </source>
</evidence>
<keyword evidence="8 14" id="KW-0862">Zinc</keyword>
<keyword evidence="11 14" id="KW-0234">DNA repair</keyword>
<keyword evidence="18" id="KW-1185">Reference proteome</keyword>
<dbReference type="Pfam" id="PF03120">
    <property type="entry name" value="OB_DNA_ligase"/>
    <property type="match status" value="1"/>
</dbReference>
<dbReference type="SMART" id="SM00292">
    <property type="entry name" value="BRCT"/>
    <property type="match status" value="1"/>
</dbReference>
<dbReference type="InterPro" id="IPR010994">
    <property type="entry name" value="RuvA_2-like"/>
</dbReference>
<evidence type="ECO:0000256" key="5">
    <source>
        <dbReference type="ARBA" id="ARBA00022705"/>
    </source>
</evidence>
<sequence length="811" mass="90517">MTLAEARARHAQLVREIRAHDHAYYVEARPIISDREYDRLFQELLDLERQFPELVTPDSPSQRVGGEPLEGFRRVRHRVPMLSLEKIRPADHPTRAEEPDDARRKQRQDQNTLNELRTWDLNLRKQLRVDRLEYVLEPKVDGVSISVHFENGRFVLGVTRGDGSTGDDITANLRTIRSIPLVLSVKDPPPYLEVRGEAYMAQKDFEALNRQLESAGEEPFPNARNATAGTLKLLDPRQVARRPLRAVFYGVGHCEGVEFRTHAEVLETLRRFGLPTQPCWWLCRDMEHLLEVYHREVVANYDETRDLRTRLPYEIDGIVIKVNDMTLWPRIPARARAPGYAIVHKPIHWIEPAETVLKGITVQVGRTGVLTPVAELEPVFVQGSTISRATLHNEDEIRRKDIRIGDTVVIRKAGMVIPEVVEVVKSKRPPGTRPFDLYEFVGGRCPACGGPIAKEPIATGEGQEVAWRCQNVAGCPAQKIRRLEFFTQRKALDIEGIGGIVAEKLIESGLVDEPLDLYELKLEDLARLNLGTAEAPRVFGEKNARKVLEALERARSLPLARWLFALAIPNVGEVTAHDIASFHEDLESVARSRLLQGVVRLEEIARQAETVNPNSRKNPPQTGTEFRRRAEQYEALRREAERIGKELVEAGFARPAARSEGGFPAFVTRVGPVAARSVLDYFASPTGRRVLERLRALKIHPRGARTASGQGPLAGKTFVLTGTLAAWTREEASELIRKAGGHVASSVSKNTDYVVAGESPGSKLDKARALGVPVLDEAAFRKLLIEAGVLENAHPTSRPGPGGGTAQPELF</sequence>
<reference evidence="17 18" key="1">
    <citation type="submission" date="2020-02" db="EMBL/GenBank/DDBJ databases">
        <title>Draft genome sequence of Limisphaera ngatamarikiensis NGM72.4T, a thermophilic Verrucomicrobia grouped in subdivision 3.</title>
        <authorList>
            <person name="Carere C.R."/>
            <person name="Steen J."/>
            <person name="Hugenholtz P."/>
            <person name="Stott M.B."/>
        </authorList>
    </citation>
    <scope>NUCLEOTIDE SEQUENCE [LARGE SCALE GENOMIC DNA]</scope>
    <source>
        <strain evidence="17 18">NGM72.4</strain>
    </source>
</reference>
<feature type="binding site" evidence="14">
    <location>
        <position position="475"/>
    </location>
    <ligand>
        <name>Zn(2+)</name>
        <dbReference type="ChEBI" id="CHEBI:29105"/>
    </ligand>
</feature>
<keyword evidence="9 14" id="KW-0460">Magnesium</keyword>
<dbReference type="FunFam" id="3.40.50.10190:FF:000054">
    <property type="entry name" value="DNA ligase"/>
    <property type="match status" value="1"/>
</dbReference>
<keyword evidence="5 14" id="KW-0235">DNA replication</keyword>
<feature type="domain" description="BRCT" evidence="16">
    <location>
        <begin position="708"/>
        <end position="777"/>
    </location>
</feature>
<proteinExistence type="inferred from homology"/>
<feature type="binding site" evidence="14">
    <location>
        <position position="197"/>
    </location>
    <ligand>
        <name>NAD(+)</name>
        <dbReference type="ChEBI" id="CHEBI:57540"/>
    </ligand>
</feature>
<evidence type="ECO:0000259" key="16">
    <source>
        <dbReference type="PROSITE" id="PS50172"/>
    </source>
</evidence>
<dbReference type="InterPro" id="IPR012340">
    <property type="entry name" value="NA-bd_OB-fold"/>
</dbReference>
<dbReference type="CDD" id="cd17748">
    <property type="entry name" value="BRCT_DNA_ligase_like"/>
    <property type="match status" value="1"/>
</dbReference>
<evidence type="ECO:0000256" key="4">
    <source>
        <dbReference type="ARBA" id="ARBA00022598"/>
    </source>
</evidence>
<dbReference type="HAMAP" id="MF_01588">
    <property type="entry name" value="DNA_ligase_A"/>
    <property type="match status" value="1"/>
</dbReference>
<dbReference type="Pfam" id="PF01653">
    <property type="entry name" value="DNA_ligase_aden"/>
    <property type="match status" value="1"/>
</dbReference>
<dbReference type="SUPFAM" id="SSF56091">
    <property type="entry name" value="DNA ligase/mRNA capping enzyme, catalytic domain"/>
    <property type="match status" value="1"/>
</dbReference>
<evidence type="ECO:0000256" key="2">
    <source>
        <dbReference type="ARBA" id="ARBA00012722"/>
    </source>
</evidence>
<dbReference type="NCBIfam" id="NF005932">
    <property type="entry name" value="PRK07956.1"/>
    <property type="match status" value="1"/>
</dbReference>
<comment type="catalytic activity">
    <reaction evidence="12 14">
        <text>NAD(+) + (deoxyribonucleotide)n-3'-hydroxyl + 5'-phospho-(deoxyribonucleotide)m = (deoxyribonucleotide)n+m + AMP + beta-nicotinamide D-nucleotide.</text>
        <dbReference type="EC" id="6.5.1.2"/>
    </reaction>
</comment>
<feature type="binding site" evidence="14">
    <location>
        <position position="137"/>
    </location>
    <ligand>
        <name>NAD(+)</name>
        <dbReference type="ChEBI" id="CHEBI:57540"/>
    </ligand>
</feature>
<dbReference type="GO" id="GO:0005829">
    <property type="term" value="C:cytosol"/>
    <property type="evidence" value="ECO:0007669"/>
    <property type="project" value="TreeGrafter"/>
</dbReference>
<feature type="binding site" evidence="14">
    <location>
        <position position="321"/>
    </location>
    <ligand>
        <name>NAD(+)</name>
        <dbReference type="ChEBI" id="CHEBI:57540"/>
    </ligand>
</feature>
<evidence type="ECO:0000256" key="3">
    <source>
        <dbReference type="ARBA" id="ARBA00013308"/>
    </source>
</evidence>
<accession>A0A6M1RU88</accession>
<comment type="caution">
    <text evidence="17">The sequence shown here is derived from an EMBL/GenBank/DDBJ whole genome shotgun (WGS) entry which is preliminary data.</text>
</comment>
<comment type="similarity">
    <text evidence="13 14">Belongs to the NAD-dependent DNA ligase family. LigA subfamily.</text>
</comment>
<dbReference type="CDD" id="cd00114">
    <property type="entry name" value="LIGANc"/>
    <property type="match status" value="1"/>
</dbReference>
<dbReference type="Gene3D" id="3.30.470.30">
    <property type="entry name" value="DNA ligase/mRNA capping enzyme"/>
    <property type="match status" value="1"/>
</dbReference>
<dbReference type="Gene3D" id="3.40.50.10190">
    <property type="entry name" value="BRCT domain"/>
    <property type="match status" value="1"/>
</dbReference>
<feature type="binding site" evidence="14">
    <location>
        <position position="448"/>
    </location>
    <ligand>
        <name>Zn(2+)</name>
        <dbReference type="ChEBI" id="CHEBI:29105"/>
    </ligand>
</feature>
<dbReference type="PROSITE" id="PS01056">
    <property type="entry name" value="DNA_LIGASE_N2"/>
    <property type="match status" value="1"/>
</dbReference>
<dbReference type="EMBL" id="JAAKYA010000082">
    <property type="protein sequence ID" value="NGO40205.1"/>
    <property type="molecule type" value="Genomic_DNA"/>
</dbReference>
<dbReference type="InterPro" id="IPR004150">
    <property type="entry name" value="NAD_DNA_ligase_OB"/>
</dbReference>
<feature type="binding site" evidence="14">
    <location>
        <position position="345"/>
    </location>
    <ligand>
        <name>NAD(+)</name>
        <dbReference type="ChEBI" id="CHEBI:57540"/>
    </ligand>
</feature>
<evidence type="ECO:0000256" key="7">
    <source>
        <dbReference type="ARBA" id="ARBA00022763"/>
    </source>
</evidence>
<evidence type="ECO:0000256" key="10">
    <source>
        <dbReference type="ARBA" id="ARBA00023027"/>
    </source>
</evidence>
<dbReference type="Gene3D" id="2.40.50.140">
    <property type="entry name" value="Nucleic acid-binding proteins"/>
    <property type="match status" value="1"/>
</dbReference>
<dbReference type="NCBIfam" id="TIGR00575">
    <property type="entry name" value="dnlj"/>
    <property type="match status" value="1"/>
</dbReference>
<evidence type="ECO:0000256" key="8">
    <source>
        <dbReference type="ARBA" id="ARBA00022833"/>
    </source>
</evidence>
<dbReference type="SUPFAM" id="SSF47781">
    <property type="entry name" value="RuvA domain 2-like"/>
    <property type="match status" value="1"/>
</dbReference>
<evidence type="ECO:0000256" key="14">
    <source>
        <dbReference type="HAMAP-Rule" id="MF_01588"/>
    </source>
</evidence>
<evidence type="ECO:0000256" key="9">
    <source>
        <dbReference type="ARBA" id="ARBA00022842"/>
    </source>
</evidence>
<comment type="function">
    <text evidence="1 14">DNA ligase that catalyzes the formation of phosphodiester linkages between 5'-phosphoryl and 3'-hydroxyl groups in double-stranded DNA using NAD as a coenzyme and as the energy source for the reaction. It is essential for DNA replication and repair of damaged DNA.</text>
</comment>
<protein>
    <recommendedName>
        <fullName evidence="3 14">DNA ligase</fullName>
        <ecNumber evidence="2 14">6.5.1.2</ecNumber>
    </recommendedName>
    <alternativeName>
        <fullName evidence="14">Polydeoxyribonucleotide synthase [NAD(+)]</fullName>
    </alternativeName>
</protein>
<evidence type="ECO:0000313" key="17">
    <source>
        <dbReference type="EMBL" id="NGO40205.1"/>
    </source>
</evidence>
<keyword evidence="4 14" id="KW-0436">Ligase</keyword>
<feature type="compositionally biased region" description="Basic and acidic residues" evidence="15">
    <location>
        <begin position="85"/>
        <end position="103"/>
    </location>
</feature>
<dbReference type="Gene3D" id="1.10.287.610">
    <property type="entry name" value="Helix hairpin bin"/>
    <property type="match status" value="1"/>
</dbReference>
<dbReference type="SMART" id="SM00532">
    <property type="entry name" value="LIGANc"/>
    <property type="match status" value="1"/>
</dbReference>
<feature type="binding site" evidence="14">
    <location>
        <position position="469"/>
    </location>
    <ligand>
        <name>Zn(2+)</name>
        <dbReference type="ChEBI" id="CHEBI:29105"/>
    </ligand>
</feature>
<evidence type="ECO:0000256" key="1">
    <source>
        <dbReference type="ARBA" id="ARBA00004067"/>
    </source>
</evidence>
<keyword evidence="6 14" id="KW-0479">Metal-binding</keyword>
<dbReference type="InterPro" id="IPR013840">
    <property type="entry name" value="DNAligase_N"/>
</dbReference>
<feature type="region of interest" description="Disordered" evidence="15">
    <location>
        <begin position="792"/>
        <end position="811"/>
    </location>
</feature>
<feature type="active site" description="N6-AMP-lysine intermediate" evidence="14">
    <location>
        <position position="139"/>
    </location>
</feature>
<keyword evidence="14" id="KW-0464">Manganese</keyword>
<organism evidence="17 18">
    <name type="scientific">Limisphaera ngatamarikiensis</name>
    <dbReference type="NCBI Taxonomy" id="1324935"/>
    <lineage>
        <taxon>Bacteria</taxon>
        <taxon>Pseudomonadati</taxon>
        <taxon>Verrucomicrobiota</taxon>
        <taxon>Verrucomicrobiia</taxon>
        <taxon>Limisphaerales</taxon>
        <taxon>Limisphaeraceae</taxon>
        <taxon>Limisphaera</taxon>
    </lineage>
</organism>
<dbReference type="InterPro" id="IPR001679">
    <property type="entry name" value="DNA_ligase"/>
</dbReference>
<evidence type="ECO:0000256" key="15">
    <source>
        <dbReference type="SAM" id="MobiDB-lite"/>
    </source>
</evidence>
<gene>
    <name evidence="14 17" type="primary">ligA</name>
    <name evidence="17" type="ORF">G4L39_12490</name>
</gene>
<evidence type="ECO:0000256" key="11">
    <source>
        <dbReference type="ARBA" id="ARBA00023204"/>
    </source>
</evidence>
<dbReference type="InterPro" id="IPR013839">
    <property type="entry name" value="DNAligase_adenylation"/>
</dbReference>
<evidence type="ECO:0000313" key="18">
    <source>
        <dbReference type="Proteomes" id="UP000477311"/>
    </source>
</evidence>
<feature type="binding site" evidence="14">
    <location>
        <position position="160"/>
    </location>
    <ligand>
        <name>NAD(+)</name>
        <dbReference type="ChEBI" id="CHEBI:57540"/>
    </ligand>
</feature>
<dbReference type="PANTHER" id="PTHR23389:SF9">
    <property type="entry name" value="DNA LIGASE"/>
    <property type="match status" value="1"/>
</dbReference>
<keyword evidence="10 14" id="KW-0520">NAD</keyword>
<dbReference type="GO" id="GO:0006281">
    <property type="term" value="P:DNA repair"/>
    <property type="evidence" value="ECO:0007669"/>
    <property type="project" value="UniProtKB-KW"/>
</dbReference>
<dbReference type="AlphaFoldDB" id="A0A6M1RU88"/>
<feature type="binding site" evidence="14">
    <location>
        <position position="445"/>
    </location>
    <ligand>
        <name>Zn(2+)</name>
        <dbReference type="ChEBI" id="CHEBI:29105"/>
    </ligand>
</feature>
<dbReference type="GO" id="GO:0003911">
    <property type="term" value="F:DNA ligase (NAD+) activity"/>
    <property type="evidence" value="ECO:0007669"/>
    <property type="project" value="UniProtKB-UniRule"/>
</dbReference>
<dbReference type="PROSITE" id="PS50172">
    <property type="entry name" value="BRCT"/>
    <property type="match status" value="1"/>
</dbReference>
<feature type="binding site" evidence="14">
    <location>
        <begin position="83"/>
        <end position="84"/>
    </location>
    <ligand>
        <name>NAD(+)</name>
        <dbReference type="ChEBI" id="CHEBI:57540"/>
    </ligand>
</feature>
<feature type="binding site" evidence="14">
    <location>
        <begin position="34"/>
        <end position="38"/>
    </location>
    <ligand>
        <name>NAD(+)</name>
        <dbReference type="ChEBI" id="CHEBI:57540"/>
    </ligand>
</feature>
<dbReference type="PANTHER" id="PTHR23389">
    <property type="entry name" value="CHROMOSOME TRANSMISSION FIDELITY FACTOR 18"/>
    <property type="match status" value="1"/>
</dbReference>
<dbReference type="EC" id="6.5.1.2" evidence="2 14"/>
<evidence type="ECO:0000256" key="13">
    <source>
        <dbReference type="ARBA" id="ARBA00060881"/>
    </source>
</evidence>
<dbReference type="RefSeq" id="WP_165108555.1">
    <property type="nucleotide sequence ID" value="NZ_JAAKYA010000082.1"/>
</dbReference>
<feature type="region of interest" description="Disordered" evidence="15">
    <location>
        <begin position="84"/>
        <end position="111"/>
    </location>
</feature>
<dbReference type="FunFam" id="2.40.50.140:FF:000012">
    <property type="entry name" value="DNA ligase"/>
    <property type="match status" value="1"/>
</dbReference>
<dbReference type="SUPFAM" id="SSF52113">
    <property type="entry name" value="BRCT domain"/>
    <property type="match status" value="1"/>
</dbReference>
<keyword evidence="7 14" id="KW-0227">DNA damage</keyword>
<dbReference type="Gene3D" id="6.20.10.30">
    <property type="match status" value="1"/>
</dbReference>
<comment type="cofactor">
    <cofactor evidence="14">
        <name>Mg(2+)</name>
        <dbReference type="ChEBI" id="CHEBI:18420"/>
    </cofactor>
    <cofactor evidence="14">
        <name>Mn(2+)</name>
        <dbReference type="ChEBI" id="CHEBI:29035"/>
    </cofactor>
</comment>
<dbReference type="GO" id="GO:0046872">
    <property type="term" value="F:metal ion binding"/>
    <property type="evidence" value="ECO:0007669"/>
    <property type="project" value="UniProtKB-KW"/>
</dbReference>
<dbReference type="PIRSF" id="PIRSF001604">
    <property type="entry name" value="LigA"/>
    <property type="match status" value="1"/>
</dbReference>
<dbReference type="GO" id="GO:0006260">
    <property type="term" value="P:DNA replication"/>
    <property type="evidence" value="ECO:0007669"/>
    <property type="project" value="UniProtKB-KW"/>
</dbReference>
<dbReference type="Pfam" id="PF00533">
    <property type="entry name" value="BRCT"/>
    <property type="match status" value="1"/>
</dbReference>
<name>A0A6M1RU88_9BACT</name>
<dbReference type="Gene3D" id="1.10.150.20">
    <property type="entry name" value="5' to 3' exonuclease, C-terminal subdomain"/>
    <property type="match status" value="2"/>
</dbReference>